<accession>A4BDT2</accession>
<dbReference type="GO" id="GO:0003677">
    <property type="term" value="F:DNA binding"/>
    <property type="evidence" value="ECO:0007669"/>
    <property type="project" value="UniProtKB-KW"/>
</dbReference>
<dbReference type="PROSITE" id="PS50995">
    <property type="entry name" value="HTH_MARR_2"/>
    <property type="match status" value="1"/>
</dbReference>
<dbReference type="Pfam" id="PF12802">
    <property type="entry name" value="MarR_2"/>
    <property type="match status" value="1"/>
</dbReference>
<dbReference type="PANTHER" id="PTHR42756">
    <property type="entry name" value="TRANSCRIPTIONAL REGULATOR, MARR"/>
    <property type="match status" value="1"/>
</dbReference>
<evidence type="ECO:0000256" key="1">
    <source>
        <dbReference type="ARBA" id="ARBA00023015"/>
    </source>
</evidence>
<dbReference type="SUPFAM" id="SSF46785">
    <property type="entry name" value="Winged helix' DNA-binding domain"/>
    <property type="match status" value="1"/>
</dbReference>
<keyword evidence="3" id="KW-0804">Transcription</keyword>
<dbReference type="PRINTS" id="PR00598">
    <property type="entry name" value="HTHMARR"/>
</dbReference>
<evidence type="ECO:0000256" key="3">
    <source>
        <dbReference type="ARBA" id="ARBA00023163"/>
    </source>
</evidence>
<dbReference type="PANTHER" id="PTHR42756:SF1">
    <property type="entry name" value="TRANSCRIPTIONAL REPRESSOR OF EMRAB OPERON"/>
    <property type="match status" value="1"/>
</dbReference>
<sequence length="152" mass="17280">MMVQLARQWRSELDRRLSPFGLTQARWRVLIVLDKKNRPVVQQELAEILGIQGPTLVRTLDGLQAQGLIIRRSLPSDGRTKGVLLTDKAMPTVKQIKSVINNVNKAIFNGIAEEDLQQCLSVFEQIHRNLDQFSTVNTQESVPPQNDEREPQ</sequence>
<dbReference type="InterPro" id="IPR000835">
    <property type="entry name" value="HTH_MarR-typ"/>
</dbReference>
<dbReference type="InterPro" id="IPR036388">
    <property type="entry name" value="WH-like_DNA-bd_sf"/>
</dbReference>
<name>A4BDT2_9GAMM</name>
<dbReference type="AlphaFoldDB" id="A4BDT2"/>
<dbReference type="Proteomes" id="UP000005953">
    <property type="component" value="Unassembled WGS sequence"/>
</dbReference>
<feature type="domain" description="HTH marR-type" evidence="4">
    <location>
        <begin position="1"/>
        <end position="128"/>
    </location>
</feature>
<dbReference type="SMART" id="SM00347">
    <property type="entry name" value="HTH_MARR"/>
    <property type="match status" value="1"/>
</dbReference>
<keyword evidence="1" id="KW-0805">Transcription regulation</keyword>
<dbReference type="InterPro" id="IPR036390">
    <property type="entry name" value="WH_DNA-bd_sf"/>
</dbReference>
<keyword evidence="6" id="KW-1185">Reference proteome</keyword>
<reference evidence="5 6" key="1">
    <citation type="submission" date="2006-02" db="EMBL/GenBank/DDBJ databases">
        <authorList>
            <person name="Pinhassi J."/>
            <person name="Pedros-Alio C."/>
            <person name="Ferriera S."/>
            <person name="Johnson J."/>
            <person name="Kravitz S."/>
            <person name="Halpern A."/>
            <person name="Remington K."/>
            <person name="Beeson K."/>
            <person name="Tran B."/>
            <person name="Rogers Y.-H."/>
            <person name="Friedman R."/>
            <person name="Venter J.C."/>
        </authorList>
    </citation>
    <scope>NUCLEOTIDE SEQUENCE [LARGE SCALE GENOMIC DNA]</scope>
    <source>
        <strain evidence="5 6">MED297</strain>
    </source>
</reference>
<evidence type="ECO:0000259" key="4">
    <source>
        <dbReference type="PROSITE" id="PS50995"/>
    </source>
</evidence>
<dbReference type="HOGENOM" id="CLU_083287_18_2_6"/>
<dbReference type="GO" id="GO:0003700">
    <property type="term" value="F:DNA-binding transcription factor activity"/>
    <property type="evidence" value="ECO:0007669"/>
    <property type="project" value="InterPro"/>
</dbReference>
<keyword evidence="2" id="KW-0238">DNA-binding</keyword>
<proteinExistence type="predicted"/>
<gene>
    <name evidence="5" type="ORF">MED297_16069</name>
</gene>
<dbReference type="Gene3D" id="1.10.10.10">
    <property type="entry name" value="Winged helix-like DNA-binding domain superfamily/Winged helix DNA-binding domain"/>
    <property type="match status" value="1"/>
</dbReference>
<comment type="caution">
    <text evidence="5">The sequence shown here is derived from an EMBL/GenBank/DDBJ whole genome shotgun (WGS) entry which is preliminary data.</text>
</comment>
<dbReference type="OrthoDB" id="5296557at2"/>
<evidence type="ECO:0000313" key="5">
    <source>
        <dbReference type="EMBL" id="EAR09691.1"/>
    </source>
</evidence>
<protein>
    <submittedName>
        <fullName evidence="5">Regulatory protein, MarR</fullName>
    </submittedName>
</protein>
<dbReference type="EMBL" id="AAOE01000008">
    <property type="protein sequence ID" value="EAR09691.1"/>
    <property type="molecule type" value="Genomic_DNA"/>
</dbReference>
<evidence type="ECO:0000256" key="2">
    <source>
        <dbReference type="ARBA" id="ARBA00023125"/>
    </source>
</evidence>
<evidence type="ECO:0000313" key="6">
    <source>
        <dbReference type="Proteomes" id="UP000005953"/>
    </source>
</evidence>
<organism evidence="5 6">
    <name type="scientific">Reinekea blandensis MED297</name>
    <dbReference type="NCBI Taxonomy" id="314283"/>
    <lineage>
        <taxon>Bacteria</taxon>
        <taxon>Pseudomonadati</taxon>
        <taxon>Pseudomonadota</taxon>
        <taxon>Gammaproteobacteria</taxon>
        <taxon>Oceanospirillales</taxon>
        <taxon>Saccharospirillaceae</taxon>
        <taxon>Reinekea</taxon>
    </lineage>
</organism>
<dbReference type="STRING" id="314283.MED297_16069"/>